<dbReference type="Proteomes" id="UP000011014">
    <property type="component" value="Unassembled WGS sequence"/>
</dbReference>
<proteinExistence type="predicted"/>
<evidence type="ECO:0000256" key="1">
    <source>
        <dbReference type="SAM" id="SignalP"/>
    </source>
</evidence>
<keyword evidence="1" id="KW-0732">Signal</keyword>
<reference evidence="2" key="1">
    <citation type="journal article" date="2010" name="Science">
        <title>Plasticity of animal genome architecture unmasked by rapid evolution of a pelagic tunicate.</title>
        <authorList>
            <person name="Denoeud F."/>
            <person name="Henriet S."/>
            <person name="Mungpakdee S."/>
            <person name="Aury J.M."/>
            <person name="Da Silva C."/>
            <person name="Brinkmann H."/>
            <person name="Mikhaleva J."/>
            <person name="Olsen L.C."/>
            <person name="Jubin C."/>
            <person name="Canestro C."/>
            <person name="Bouquet J.M."/>
            <person name="Danks G."/>
            <person name="Poulain J."/>
            <person name="Campsteijn C."/>
            <person name="Adamski M."/>
            <person name="Cross I."/>
            <person name="Yadetie F."/>
            <person name="Muffato M."/>
            <person name="Louis A."/>
            <person name="Butcher S."/>
            <person name="Tsagkogeorga G."/>
            <person name="Konrad A."/>
            <person name="Singh S."/>
            <person name="Jensen M.F."/>
            <person name="Cong E.H."/>
            <person name="Eikeseth-Otteraa H."/>
            <person name="Noel B."/>
            <person name="Anthouard V."/>
            <person name="Porcel B.M."/>
            <person name="Kachouri-Lafond R."/>
            <person name="Nishino A."/>
            <person name="Ugolini M."/>
            <person name="Chourrout P."/>
            <person name="Nishida H."/>
            <person name="Aasland R."/>
            <person name="Huzurbazar S."/>
            <person name="Westhof E."/>
            <person name="Delsuc F."/>
            <person name="Lehrach H."/>
            <person name="Reinhardt R."/>
            <person name="Weissenbach J."/>
            <person name="Roy S.W."/>
            <person name="Artiguenave F."/>
            <person name="Postlethwait J.H."/>
            <person name="Manak J.R."/>
            <person name="Thompson E.M."/>
            <person name="Jaillon O."/>
            <person name="Du Pasquier L."/>
            <person name="Boudinot P."/>
            <person name="Liberles D.A."/>
            <person name="Volff J.N."/>
            <person name="Philippe H."/>
            <person name="Lenhard B."/>
            <person name="Roest Crollius H."/>
            <person name="Wincker P."/>
            <person name="Chourrout D."/>
        </authorList>
    </citation>
    <scope>NUCLEOTIDE SEQUENCE [LARGE SCALE GENOMIC DNA]</scope>
</reference>
<evidence type="ECO:0000313" key="2">
    <source>
        <dbReference type="EMBL" id="CBY21377.1"/>
    </source>
</evidence>
<keyword evidence="4" id="KW-1185">Reference proteome</keyword>
<feature type="signal peptide" evidence="1">
    <location>
        <begin position="1"/>
        <end position="25"/>
    </location>
</feature>
<dbReference type="EMBL" id="FN653017">
    <property type="protein sequence ID" value="CBY21377.1"/>
    <property type="molecule type" value="Genomic_DNA"/>
</dbReference>
<protein>
    <submittedName>
        <fullName evidence="2">Uncharacterized protein</fullName>
    </submittedName>
</protein>
<dbReference type="Proteomes" id="UP000001307">
    <property type="component" value="Unassembled WGS sequence"/>
</dbReference>
<dbReference type="InParanoid" id="E4WW74"/>
<dbReference type="AlphaFoldDB" id="E4WW74"/>
<sequence length="255" mass="29265">MFFGKTKAIILFYLFNPFSEQTVGAKSCDEEENKVKILDIVTRGVRNDETRETFLNAFFDDKESRTFFDLVFGECADAQSVWGRMEKKSKLSVQSVFNSPGIFSDDFLSEVDVNKMLLLGIWSIVEGYSSFGEKIQNDFAEIDDLRAQKSLNSLLLDENLRTIFIAYYEDSYQLLRRIKSLPRNSRQTLRNFYELPEVKIVLEENHILTLLEKALKIPTSPKVPKTAPLISSTAPLCSTNYLLIILATFISFYLP</sequence>
<organism evidence="2">
    <name type="scientific">Oikopleura dioica</name>
    <name type="common">Tunicate</name>
    <dbReference type="NCBI Taxonomy" id="34765"/>
    <lineage>
        <taxon>Eukaryota</taxon>
        <taxon>Metazoa</taxon>
        <taxon>Chordata</taxon>
        <taxon>Tunicata</taxon>
        <taxon>Appendicularia</taxon>
        <taxon>Copelata</taxon>
        <taxon>Oikopleuridae</taxon>
        <taxon>Oikopleura</taxon>
    </lineage>
</organism>
<evidence type="ECO:0000313" key="4">
    <source>
        <dbReference type="Proteomes" id="UP000001307"/>
    </source>
</evidence>
<dbReference type="EMBL" id="FN654436">
    <property type="protein sequence ID" value="CBY33667.1"/>
    <property type="molecule type" value="Genomic_DNA"/>
</dbReference>
<name>E4WW74_OIKDI</name>
<evidence type="ECO:0000313" key="3">
    <source>
        <dbReference type="EMBL" id="CBY33667.1"/>
    </source>
</evidence>
<accession>E4WW74</accession>
<gene>
    <name evidence="2" type="ORF">GSOID_T00009141001</name>
    <name evidence="3" type="ORF">GSOID_T00021593001</name>
</gene>
<dbReference type="OrthoDB" id="10387340at2759"/>
<feature type="chain" id="PRO_5007654005" evidence="1">
    <location>
        <begin position="26"/>
        <end position="255"/>
    </location>
</feature>